<evidence type="ECO:0000313" key="3">
    <source>
        <dbReference type="Proteomes" id="UP000523079"/>
    </source>
</evidence>
<comment type="caution">
    <text evidence="2">The sequence shown here is derived from an EMBL/GenBank/DDBJ whole genome shotgun (WGS) entry which is preliminary data.</text>
</comment>
<protein>
    <submittedName>
        <fullName evidence="2">Uncharacterized protein</fullName>
    </submittedName>
</protein>
<sequence length="452" mass="48391">MAGSQPLPHPVDHEPALQPDRTGTARPTAVTEWTGALAVALQEATRETQESFAHRLGLSTRGVARWHERPDSRLRTETAALLDTVLTGLAPAERERFSLLMAIDRARPEPEPDGDWIRRVAQQSSTEALLRSGRLSADVLPTLVQEVMSLANGYDTESRLAGLRHARDVSEVASTLADRTRRPSELVDLYASLGQLNALMASLAFDLDRWDAAETLARTASSYADMSGHSSLHAWTLGLRATLAFWRADPRLALDHVDHGLAIAPMGAPSYRLHHIEARAHAVAGNVEGVRASIGAANAQLDFMEGLRDDLHDGIGGEFAFGYVRGTACAGAAWLRVGDGHQALKTTYRAIRALVSDPAPSTNVVNGLLIDGAAASALDGDIATARALITPALDLSPDRSTVSTTGRLKNVLTVLRPLEANREARELAEQAEAYLAAGRLAAEAAKPRPLGD</sequence>
<organism evidence="2 3">
    <name type="scientific">Microlunatus kandeliicorticis</name>
    <dbReference type="NCBI Taxonomy" id="1759536"/>
    <lineage>
        <taxon>Bacteria</taxon>
        <taxon>Bacillati</taxon>
        <taxon>Actinomycetota</taxon>
        <taxon>Actinomycetes</taxon>
        <taxon>Propionibacteriales</taxon>
        <taxon>Propionibacteriaceae</taxon>
        <taxon>Microlunatus</taxon>
    </lineage>
</organism>
<reference evidence="2 3" key="1">
    <citation type="submission" date="2020-07" db="EMBL/GenBank/DDBJ databases">
        <title>Sequencing the genomes of 1000 actinobacteria strains.</title>
        <authorList>
            <person name="Klenk H.-P."/>
        </authorList>
    </citation>
    <scope>NUCLEOTIDE SEQUENCE [LARGE SCALE GENOMIC DNA]</scope>
    <source>
        <strain evidence="2 3">DSM 100723</strain>
    </source>
</reference>
<gene>
    <name evidence="2" type="ORF">FHX74_000462</name>
</gene>
<proteinExistence type="predicted"/>
<keyword evidence="3" id="KW-1185">Reference proteome</keyword>
<evidence type="ECO:0000256" key="1">
    <source>
        <dbReference type="SAM" id="MobiDB-lite"/>
    </source>
</evidence>
<dbReference type="EMBL" id="JACGWT010000001">
    <property type="protein sequence ID" value="MBA8792868.1"/>
    <property type="molecule type" value="Genomic_DNA"/>
</dbReference>
<feature type="region of interest" description="Disordered" evidence="1">
    <location>
        <begin position="1"/>
        <end position="27"/>
    </location>
</feature>
<dbReference type="Proteomes" id="UP000523079">
    <property type="component" value="Unassembled WGS sequence"/>
</dbReference>
<evidence type="ECO:0000313" key="2">
    <source>
        <dbReference type="EMBL" id="MBA8792868.1"/>
    </source>
</evidence>
<dbReference type="AlphaFoldDB" id="A0A7W3P4G4"/>
<accession>A0A7W3P4G4</accession>
<name>A0A7W3P4G4_9ACTN</name>